<accession>C1LL39</accession>
<reference evidence="2" key="1">
    <citation type="journal article" date="2009" name="Nature">
        <title>The Schistosoma japonicum genome reveals features of host-parasite interplay.</title>
        <authorList>
            <person name="Liu F."/>
            <person name="Zhou Y."/>
            <person name="Wang Z.Q."/>
            <person name="Lu G."/>
            <person name="Zheng H."/>
            <person name="Brindley P.J."/>
            <person name="McManus D.P."/>
            <person name="Blair D."/>
            <person name="Zhang Q.H."/>
            <person name="Zhong Y."/>
            <person name="Wang S."/>
            <person name="Han Z.G."/>
            <person name="Chen Z."/>
        </authorList>
    </citation>
    <scope>NUCLEOTIDE SEQUENCE</scope>
    <source>
        <strain evidence="2">Anhui</strain>
    </source>
</reference>
<evidence type="ECO:0000313" key="2">
    <source>
        <dbReference type="EMBL" id="CAX75417.1"/>
    </source>
</evidence>
<dbReference type="PANTHER" id="PTHR39948:SF1">
    <property type="entry name" value="GEO11419P1"/>
    <property type="match status" value="1"/>
</dbReference>
<organism evidence="2">
    <name type="scientific">Schistosoma japonicum</name>
    <name type="common">Blood fluke</name>
    <dbReference type="NCBI Taxonomy" id="6182"/>
    <lineage>
        <taxon>Eukaryota</taxon>
        <taxon>Metazoa</taxon>
        <taxon>Spiralia</taxon>
        <taxon>Lophotrochozoa</taxon>
        <taxon>Platyhelminthes</taxon>
        <taxon>Trematoda</taxon>
        <taxon>Digenea</taxon>
        <taxon>Strigeidida</taxon>
        <taxon>Schistosomatoidea</taxon>
        <taxon>Schistosomatidae</taxon>
        <taxon>Schistosoma</taxon>
    </lineage>
</organism>
<dbReference type="AlphaFoldDB" id="C1LL39"/>
<evidence type="ECO:0000256" key="1">
    <source>
        <dbReference type="SAM" id="Phobius"/>
    </source>
</evidence>
<feature type="transmembrane region" description="Helical" evidence="1">
    <location>
        <begin position="12"/>
        <end position="39"/>
    </location>
</feature>
<name>C1LL39_SCHJA</name>
<dbReference type="PANTHER" id="PTHR39948">
    <property type="entry name" value="GEO11419P1"/>
    <property type="match status" value="1"/>
</dbReference>
<keyword evidence="1" id="KW-0812">Transmembrane</keyword>
<reference evidence="2" key="2">
    <citation type="submission" date="2009-03" db="EMBL/GenBank/DDBJ databases">
        <authorList>
            <person name="Gang L."/>
        </authorList>
    </citation>
    <scope>NUCLEOTIDE SEQUENCE</scope>
    <source>
        <strain evidence="2">Anhui</strain>
    </source>
</reference>
<keyword evidence="1" id="KW-0472">Membrane</keyword>
<dbReference type="EMBL" id="FN319692">
    <property type="protein sequence ID" value="CAX75418.1"/>
    <property type="molecule type" value="mRNA"/>
</dbReference>
<sequence length="74" mass="8277">MPCKCPNVCWSILWFFVLILIAWPISFLLAVVYLILAVFSVCCPALQPLTDGISKSMMFPVMCTKNMIAGNQMC</sequence>
<proteinExistence type="evidence at transcript level"/>
<dbReference type="EMBL" id="FN319691">
    <property type="protein sequence ID" value="CAX75417.1"/>
    <property type="molecule type" value="mRNA"/>
</dbReference>
<dbReference type="EMBL" id="FN319690">
    <property type="protein sequence ID" value="CAX75416.1"/>
    <property type="molecule type" value="mRNA"/>
</dbReference>
<keyword evidence="1" id="KW-1133">Transmembrane helix</keyword>
<dbReference type="EMBL" id="FN319689">
    <property type="protein sequence ID" value="CAX75415.1"/>
    <property type="molecule type" value="mRNA"/>
</dbReference>
<protein>
    <submittedName>
        <fullName evidence="2">Hypotheticial protein</fullName>
    </submittedName>
</protein>